<dbReference type="Proteomes" id="UP000295504">
    <property type="component" value="Unassembled WGS sequence"/>
</dbReference>
<proteinExistence type="predicted"/>
<gene>
    <name evidence="1" type="ORF">EDD79_10377</name>
</gene>
<dbReference type="OrthoDB" id="1739894at2"/>
<organism evidence="1 2">
    <name type="scientific">Serpentinicella alkaliphila</name>
    <dbReference type="NCBI Taxonomy" id="1734049"/>
    <lineage>
        <taxon>Bacteria</taxon>
        <taxon>Bacillati</taxon>
        <taxon>Bacillota</taxon>
        <taxon>Clostridia</taxon>
        <taxon>Peptostreptococcales</taxon>
        <taxon>Natronincolaceae</taxon>
        <taxon>Serpentinicella</taxon>
    </lineage>
</organism>
<comment type="caution">
    <text evidence="1">The sequence shown here is derived from an EMBL/GenBank/DDBJ whole genome shotgun (WGS) entry which is preliminary data.</text>
</comment>
<evidence type="ECO:0000313" key="1">
    <source>
        <dbReference type="EMBL" id="TCP99044.1"/>
    </source>
</evidence>
<protein>
    <submittedName>
        <fullName evidence="1">Uncharacterized protein DUF4177</fullName>
    </submittedName>
</protein>
<sequence>MHEYKFIKIDLKSGLRGRKPLQDYHEVIHEHASKGWRLVQIFAPPTIGYGAAEYFELIFERKK</sequence>
<dbReference type="RefSeq" id="WP_132849249.1">
    <property type="nucleotide sequence ID" value="NZ_CP058648.1"/>
</dbReference>
<accession>A0A4R2TDF0</accession>
<dbReference type="Pfam" id="PF13783">
    <property type="entry name" value="DUF4177"/>
    <property type="match status" value="1"/>
</dbReference>
<dbReference type="AlphaFoldDB" id="A0A4R2TDF0"/>
<dbReference type="EMBL" id="SLYC01000037">
    <property type="protein sequence ID" value="TCP99044.1"/>
    <property type="molecule type" value="Genomic_DNA"/>
</dbReference>
<keyword evidence="2" id="KW-1185">Reference proteome</keyword>
<dbReference type="InterPro" id="IPR025234">
    <property type="entry name" value="YjzH-like"/>
</dbReference>
<reference evidence="1 2" key="1">
    <citation type="submission" date="2019-03" db="EMBL/GenBank/DDBJ databases">
        <title>Genomic Encyclopedia of Type Strains, Phase IV (KMG-IV): sequencing the most valuable type-strain genomes for metagenomic binning, comparative biology and taxonomic classification.</title>
        <authorList>
            <person name="Goeker M."/>
        </authorList>
    </citation>
    <scope>NUCLEOTIDE SEQUENCE [LARGE SCALE GENOMIC DNA]</scope>
    <source>
        <strain evidence="1 2">DSM 100013</strain>
    </source>
</reference>
<evidence type="ECO:0000313" key="2">
    <source>
        <dbReference type="Proteomes" id="UP000295504"/>
    </source>
</evidence>
<name>A0A4R2TDF0_9FIRM</name>